<evidence type="ECO:0000313" key="9">
    <source>
        <dbReference type="EMBL" id="KAK4524608.1"/>
    </source>
</evidence>
<keyword evidence="6" id="KW-0175">Coiled coil</keyword>
<feature type="region of interest" description="Disordered" evidence="7">
    <location>
        <begin position="585"/>
        <end position="711"/>
    </location>
</feature>
<reference evidence="9 10" key="1">
    <citation type="submission" date="2022-07" db="EMBL/GenBank/DDBJ databases">
        <title>Genome-wide signatures of adaptation to extreme environments.</title>
        <authorList>
            <person name="Cho C.H."/>
            <person name="Yoon H.S."/>
        </authorList>
    </citation>
    <scope>NUCLEOTIDE SEQUENCE [LARGE SCALE GENOMIC DNA]</scope>
    <source>
        <strain evidence="9 10">108.79 E11</strain>
    </source>
</reference>
<comment type="caution">
    <text evidence="9">The sequence shown here is derived from an EMBL/GenBank/DDBJ whole genome shotgun (WGS) entry which is preliminary data.</text>
</comment>
<feature type="compositionally biased region" description="Basic and acidic residues" evidence="7">
    <location>
        <begin position="600"/>
        <end position="613"/>
    </location>
</feature>
<evidence type="ECO:0000256" key="3">
    <source>
        <dbReference type="ARBA" id="ARBA00022490"/>
    </source>
</evidence>
<protein>
    <recommendedName>
        <fullName evidence="8">Enhancer of mRNA-decapping protein 4 C-terminal domain-containing protein</fullName>
    </recommendedName>
</protein>
<evidence type="ECO:0000256" key="1">
    <source>
        <dbReference type="ARBA" id="ARBA00004201"/>
    </source>
</evidence>
<evidence type="ECO:0000256" key="7">
    <source>
        <dbReference type="SAM" id="MobiDB-lite"/>
    </source>
</evidence>
<dbReference type="EMBL" id="JANCYU010000024">
    <property type="protein sequence ID" value="KAK4524608.1"/>
    <property type="molecule type" value="Genomic_DNA"/>
</dbReference>
<accession>A0AAV9IBD3</accession>
<organism evidence="9 10">
    <name type="scientific">Galdieria yellowstonensis</name>
    <dbReference type="NCBI Taxonomy" id="3028027"/>
    <lineage>
        <taxon>Eukaryota</taxon>
        <taxon>Rhodophyta</taxon>
        <taxon>Bangiophyceae</taxon>
        <taxon>Galdieriales</taxon>
        <taxon>Galdieriaceae</taxon>
        <taxon>Galdieria</taxon>
    </lineage>
</organism>
<keyword evidence="3" id="KW-0963">Cytoplasm</keyword>
<evidence type="ECO:0000256" key="2">
    <source>
        <dbReference type="ARBA" id="ARBA00009639"/>
    </source>
</evidence>
<evidence type="ECO:0000256" key="6">
    <source>
        <dbReference type="SAM" id="Coils"/>
    </source>
</evidence>
<dbReference type="SUPFAM" id="SSF50978">
    <property type="entry name" value="WD40 repeat-like"/>
    <property type="match status" value="1"/>
</dbReference>
<dbReference type="Gene3D" id="2.130.10.10">
    <property type="entry name" value="YVTN repeat-like/Quinoprotein amine dehydrogenase"/>
    <property type="match status" value="1"/>
</dbReference>
<feature type="compositionally biased region" description="Polar residues" evidence="7">
    <location>
        <begin position="636"/>
        <end position="661"/>
    </location>
</feature>
<proteinExistence type="inferred from homology"/>
<dbReference type="InterPro" id="IPR015943">
    <property type="entry name" value="WD40/YVTN_repeat-like_dom_sf"/>
</dbReference>
<dbReference type="PANTHER" id="PTHR15598">
    <property type="entry name" value="ENHANCER OF MRNA-DECAPPING PROTEIN 4"/>
    <property type="match status" value="1"/>
</dbReference>
<feature type="compositionally biased region" description="Low complexity" evidence="7">
    <location>
        <begin position="57"/>
        <end position="68"/>
    </location>
</feature>
<keyword evidence="4" id="KW-0853">WD repeat</keyword>
<dbReference type="Gene3D" id="6.10.140.270">
    <property type="match status" value="1"/>
</dbReference>
<dbReference type="InterPro" id="IPR044938">
    <property type="entry name" value="EDC4_C_sf"/>
</dbReference>
<dbReference type="InterPro" id="IPR045152">
    <property type="entry name" value="EDC4-like"/>
</dbReference>
<dbReference type="Pfam" id="PF21289">
    <property type="entry name" value="EDC4_C"/>
    <property type="match status" value="1"/>
</dbReference>
<dbReference type="GO" id="GO:0031087">
    <property type="term" value="P:deadenylation-independent decapping of nuclear-transcribed mRNA"/>
    <property type="evidence" value="ECO:0007669"/>
    <property type="project" value="InterPro"/>
</dbReference>
<feature type="compositionally biased region" description="Polar residues" evidence="7">
    <location>
        <begin position="69"/>
        <end position="78"/>
    </location>
</feature>
<feature type="region of interest" description="Disordered" evidence="7">
    <location>
        <begin position="27"/>
        <end position="78"/>
    </location>
</feature>
<feature type="compositionally biased region" description="Polar residues" evidence="7">
    <location>
        <begin position="681"/>
        <end position="695"/>
    </location>
</feature>
<evidence type="ECO:0000313" key="10">
    <source>
        <dbReference type="Proteomes" id="UP001300502"/>
    </source>
</evidence>
<dbReference type="AlphaFoldDB" id="A0AAV9IBD3"/>
<feature type="coiled-coil region" evidence="6">
    <location>
        <begin position="734"/>
        <end position="766"/>
    </location>
</feature>
<dbReference type="InterPro" id="IPR049404">
    <property type="entry name" value="EDC4_C"/>
</dbReference>
<comment type="subcellular location">
    <subcellularLocation>
        <location evidence="1">Cytoplasm</location>
        <location evidence="1">P-body</location>
    </subcellularLocation>
</comment>
<evidence type="ECO:0000259" key="8">
    <source>
        <dbReference type="Pfam" id="PF21289"/>
    </source>
</evidence>
<gene>
    <name evidence="9" type="ORF">GAYE_SCF04G2509</name>
</gene>
<dbReference type="Proteomes" id="UP001300502">
    <property type="component" value="Unassembled WGS sequence"/>
</dbReference>
<dbReference type="GO" id="GO:0000932">
    <property type="term" value="C:P-body"/>
    <property type="evidence" value="ECO:0007669"/>
    <property type="project" value="UniProtKB-SubCell"/>
</dbReference>
<dbReference type="PANTHER" id="PTHR15598:SF5">
    <property type="entry name" value="ENHANCER OF MRNA-DECAPPING PROTEIN 4"/>
    <property type="match status" value="1"/>
</dbReference>
<sequence>MSEESIRNRVYQSEEERKAAQRKILAEKFGLSVENEEEEDTSIFTTSAERTRDHLATGESSEGTTATSKNFKAASSQTPTFDKAFTEKIDDASLKHQDTAGTPSTSDWSPLKVMNVEYEDAVLNVTRKDLVPVGRHIPKRQGVFYYENLESSEDELSETERDLRVTPITVYNSVANEYGGRRIAVNTHLISYAVKNHIRVLSRFTASKELLKGHKDEVIDLEFARFEEETATFNSGIFVLLSSGKDGCVFVWFIEVDSESSFHCVGHLTYEHPTREEGGFYRRVAFHGEEKFCKIAMADAKSSRIFVVITSNITKRLQNEPAAFTAVNVEDEPLICLEESTASSESLHMNDLLFKDADHLFSAGSDGNIYLWCISSRTLLFKYAPSTVVEPIHTIFLLRSSPMPEMMVVISSYGRNIELLEVQSNNYRGTNHVKLVSSQRITLEIATGNNDVSISSCIDDQNEFLLLTNSVMNEMIAMHFSHDQKFYADFISRFHIRQPILSFCVTRCGRKVRYVNEDDSWEGSEINVVEELGIWCVQPKSIQYLHLYADRCRPASTFVDTEATEAGSESLTQHGTNEVVEEKAEWRLESSTKTNGSTKKSSEVMLETKAELEERNDDFVNISTATKPNNPKKKQTSGSVTRILTKQEASSQAGSTKSFQPVSILKKPSKDSQTKKEIDSSSKNVFSGRPEQSSVDTEHKTSYQPSSVEGGVDDFHQLKQQVLEEVEISCRRNFERIARQLERERLEREKLEREKLEKLLEAVSDTCNHRLEQFISSTMEREMEQTVIPRLNNLVSETFEKWMRSSHFESLMGQLLENRFGQSIDSVVRKSCEGLFESRLVPAFEAACREMLKQVDSAVVKGFQQQMEFCLKRDFLDPLSGLQEKISSVVENFKLPSTESRAVSSQENTDSTLISKEVLESQIVEMLERENYEGAFLLALGASNLDVVEWLCEKLDCHELFQSDEPPLSQVTLLSLIQQLGFDLERKTEMKMEWLKEAVMLLEPSDEMIQDYFSDILSMLVQNLEHLLEAGLNNSRLPVHLQRNIKVLLHICRSLESNS</sequence>
<keyword evidence="10" id="KW-1185">Reference proteome</keyword>
<feature type="compositionally biased region" description="Basic and acidic residues" evidence="7">
    <location>
        <begin position="668"/>
        <end position="680"/>
    </location>
</feature>
<name>A0AAV9IBD3_9RHOD</name>
<comment type="similarity">
    <text evidence="2">Belongs to the WD repeat EDC4 family.</text>
</comment>
<evidence type="ECO:0000256" key="4">
    <source>
        <dbReference type="ARBA" id="ARBA00022574"/>
    </source>
</evidence>
<evidence type="ECO:0000256" key="5">
    <source>
        <dbReference type="ARBA" id="ARBA00022737"/>
    </source>
</evidence>
<feature type="domain" description="Enhancer of mRNA-decapping protein 4 C-terminal" evidence="8">
    <location>
        <begin position="923"/>
        <end position="1033"/>
    </location>
</feature>
<dbReference type="InterPro" id="IPR036322">
    <property type="entry name" value="WD40_repeat_dom_sf"/>
</dbReference>
<keyword evidence="5" id="KW-0677">Repeat</keyword>
<dbReference type="Gene3D" id="1.10.220.100">
    <property type="entry name" value="conserved c-terminal region of ge- 1"/>
    <property type="match status" value="1"/>
</dbReference>